<dbReference type="InterPro" id="IPR052186">
    <property type="entry name" value="Hydantoin_racemase-like"/>
</dbReference>
<organism evidence="2 3">
    <name type="scientific">Streptomyces exfoliatus</name>
    <name type="common">Streptomyces hydrogenans</name>
    <dbReference type="NCBI Taxonomy" id="1905"/>
    <lineage>
        <taxon>Bacteria</taxon>
        <taxon>Bacillati</taxon>
        <taxon>Actinomycetota</taxon>
        <taxon>Actinomycetes</taxon>
        <taxon>Kitasatosporales</taxon>
        <taxon>Streptomycetaceae</taxon>
        <taxon>Streptomyces</taxon>
    </lineage>
</organism>
<gene>
    <name evidence="2" type="ORF">AB0A76_31395</name>
</gene>
<dbReference type="InterPro" id="IPR015942">
    <property type="entry name" value="Asp/Glu/hydantoin_racemase"/>
</dbReference>
<evidence type="ECO:0000313" key="2">
    <source>
        <dbReference type="EMBL" id="MEU7297655.1"/>
    </source>
</evidence>
<dbReference type="Proteomes" id="UP001551210">
    <property type="component" value="Unassembled WGS sequence"/>
</dbReference>
<comment type="similarity">
    <text evidence="1">Belongs to the HyuE racemase family.</text>
</comment>
<sequence length="223" mass="22253">MLINPNTSTATTGTMTAIAGRSLGRALPLHAPGTAPAVRGVTVSRGPRMLTDPAALRAAAPEVLAAGLRAVGAGDCAALLVGAFGDPGVAELRAAVRVPVVGIGEAALAEAAARGTPFGIATTTPLLADAIVAHVTALGLADRYTGLRLTTGAPEHLSAHPALLVDRLERAVRACVERDGARVVVIGGGPLGEAAEELRTRCGVRIVAPIPAACRAVARLLSG</sequence>
<accession>A0ABV3D5A5</accession>
<proteinExistence type="inferred from homology"/>
<dbReference type="PANTHER" id="PTHR28047:SF5">
    <property type="entry name" value="PROTEIN DCG1"/>
    <property type="match status" value="1"/>
</dbReference>
<dbReference type="InterPro" id="IPR053714">
    <property type="entry name" value="Iso_Racemase_Enz_sf"/>
</dbReference>
<protein>
    <submittedName>
        <fullName evidence="2">Aspartate/glutamate racemase family protein</fullName>
    </submittedName>
</protein>
<evidence type="ECO:0000256" key="1">
    <source>
        <dbReference type="ARBA" id="ARBA00038414"/>
    </source>
</evidence>
<dbReference type="RefSeq" id="WP_359215469.1">
    <property type="nucleotide sequence ID" value="NZ_JBEZAM010000074.1"/>
</dbReference>
<comment type="caution">
    <text evidence="2">The sequence shown here is derived from an EMBL/GenBank/DDBJ whole genome shotgun (WGS) entry which is preliminary data.</text>
</comment>
<keyword evidence="3" id="KW-1185">Reference proteome</keyword>
<dbReference type="Pfam" id="PF01177">
    <property type="entry name" value="Asp_Glu_race"/>
    <property type="match status" value="1"/>
</dbReference>
<name>A0ABV3D5A5_STREX</name>
<dbReference type="Gene3D" id="3.40.50.12500">
    <property type="match status" value="1"/>
</dbReference>
<dbReference type="EMBL" id="JBEZAM010000074">
    <property type="protein sequence ID" value="MEU7297655.1"/>
    <property type="molecule type" value="Genomic_DNA"/>
</dbReference>
<dbReference type="PANTHER" id="PTHR28047">
    <property type="entry name" value="PROTEIN DCG1"/>
    <property type="match status" value="1"/>
</dbReference>
<reference evidence="2 3" key="1">
    <citation type="submission" date="2024-06" db="EMBL/GenBank/DDBJ databases">
        <title>The Natural Products Discovery Center: Release of the First 8490 Sequenced Strains for Exploring Actinobacteria Biosynthetic Diversity.</title>
        <authorList>
            <person name="Kalkreuter E."/>
            <person name="Kautsar S.A."/>
            <person name="Yang D."/>
            <person name="Bader C.D."/>
            <person name="Teijaro C.N."/>
            <person name="Fluegel L."/>
            <person name="Davis C.M."/>
            <person name="Simpson J.R."/>
            <person name="Lauterbach L."/>
            <person name="Steele A.D."/>
            <person name="Gui C."/>
            <person name="Meng S."/>
            <person name="Li G."/>
            <person name="Viehrig K."/>
            <person name="Ye F."/>
            <person name="Su P."/>
            <person name="Kiefer A.F."/>
            <person name="Nichols A."/>
            <person name="Cepeda A.J."/>
            <person name="Yan W."/>
            <person name="Fan B."/>
            <person name="Jiang Y."/>
            <person name="Adhikari A."/>
            <person name="Zheng C.-J."/>
            <person name="Schuster L."/>
            <person name="Cowan T.M."/>
            <person name="Smanski M.J."/>
            <person name="Chevrette M.G."/>
            <person name="De Carvalho L.P.S."/>
            <person name="Shen B."/>
        </authorList>
    </citation>
    <scope>NUCLEOTIDE SEQUENCE [LARGE SCALE GENOMIC DNA]</scope>
    <source>
        <strain evidence="2 3">NPDC045705</strain>
    </source>
</reference>
<evidence type="ECO:0000313" key="3">
    <source>
        <dbReference type="Proteomes" id="UP001551210"/>
    </source>
</evidence>